<dbReference type="AlphaFoldDB" id="A0AAV3RE03"/>
<dbReference type="EMBL" id="BAABME010008616">
    <property type="protein sequence ID" value="GAA0173473.1"/>
    <property type="molecule type" value="Genomic_DNA"/>
</dbReference>
<organism evidence="1 2">
    <name type="scientific">Lithospermum erythrorhizon</name>
    <name type="common">Purple gromwell</name>
    <name type="synonym">Lithospermum officinale var. erythrorhizon</name>
    <dbReference type="NCBI Taxonomy" id="34254"/>
    <lineage>
        <taxon>Eukaryota</taxon>
        <taxon>Viridiplantae</taxon>
        <taxon>Streptophyta</taxon>
        <taxon>Embryophyta</taxon>
        <taxon>Tracheophyta</taxon>
        <taxon>Spermatophyta</taxon>
        <taxon>Magnoliopsida</taxon>
        <taxon>eudicotyledons</taxon>
        <taxon>Gunneridae</taxon>
        <taxon>Pentapetalae</taxon>
        <taxon>asterids</taxon>
        <taxon>lamiids</taxon>
        <taxon>Boraginales</taxon>
        <taxon>Boraginaceae</taxon>
        <taxon>Boraginoideae</taxon>
        <taxon>Lithospermeae</taxon>
        <taxon>Lithospermum</taxon>
    </lineage>
</organism>
<keyword evidence="2" id="KW-1185">Reference proteome</keyword>
<gene>
    <name evidence="1" type="ORF">LIER_27080</name>
</gene>
<evidence type="ECO:0000313" key="1">
    <source>
        <dbReference type="EMBL" id="GAA0173473.1"/>
    </source>
</evidence>
<protein>
    <submittedName>
        <fullName evidence="1">Uncharacterized protein</fullName>
    </submittedName>
</protein>
<evidence type="ECO:0000313" key="2">
    <source>
        <dbReference type="Proteomes" id="UP001454036"/>
    </source>
</evidence>
<dbReference type="Proteomes" id="UP001454036">
    <property type="component" value="Unassembled WGS sequence"/>
</dbReference>
<proteinExistence type="predicted"/>
<name>A0AAV3RE03_LITER</name>
<accession>A0AAV3RE03</accession>
<reference evidence="1 2" key="1">
    <citation type="submission" date="2024-01" db="EMBL/GenBank/DDBJ databases">
        <title>The complete chloroplast genome sequence of Lithospermum erythrorhizon: insights into the phylogenetic relationship among Boraginaceae species and the maternal lineages of purple gromwells.</title>
        <authorList>
            <person name="Okada T."/>
            <person name="Watanabe K."/>
        </authorList>
    </citation>
    <scope>NUCLEOTIDE SEQUENCE [LARGE SCALE GENOMIC DNA]</scope>
</reference>
<comment type="caution">
    <text evidence="1">The sequence shown here is derived from an EMBL/GenBank/DDBJ whole genome shotgun (WGS) entry which is preliminary data.</text>
</comment>
<sequence length="76" mass="8540">MLDRWLPDLPSRQMKRLLRNSKLTVLCLILTIIVIRGNLGAATSGPPRKTSITSVTHFPIFENGPNLVGFLNKFNH</sequence>